<evidence type="ECO:0000256" key="4">
    <source>
        <dbReference type="ARBA" id="ARBA00022840"/>
    </source>
</evidence>
<dbReference type="SUPFAM" id="SSF52540">
    <property type="entry name" value="P-loop containing nucleoside triphosphate hydrolases"/>
    <property type="match status" value="1"/>
</dbReference>
<dbReference type="GO" id="GO:0004386">
    <property type="term" value="F:helicase activity"/>
    <property type="evidence" value="ECO:0007669"/>
    <property type="project" value="UniProtKB-KW"/>
</dbReference>
<comment type="caution">
    <text evidence="6">The sequence shown here is derived from an EMBL/GenBank/DDBJ whole genome shotgun (WGS) entry which is preliminary data.</text>
</comment>
<dbReference type="GO" id="GO:0016787">
    <property type="term" value="F:hydrolase activity"/>
    <property type="evidence" value="ECO:0007669"/>
    <property type="project" value="UniProtKB-KW"/>
</dbReference>
<evidence type="ECO:0000313" key="7">
    <source>
        <dbReference type="Proteomes" id="UP000769766"/>
    </source>
</evidence>
<organism evidence="6 7">
    <name type="scientific">Tectimicrobiota bacterium</name>
    <dbReference type="NCBI Taxonomy" id="2528274"/>
    <lineage>
        <taxon>Bacteria</taxon>
        <taxon>Pseudomonadati</taxon>
        <taxon>Nitrospinota/Tectimicrobiota group</taxon>
        <taxon>Candidatus Tectimicrobiota</taxon>
    </lineage>
</organism>
<dbReference type="GO" id="GO:0005524">
    <property type="term" value="F:ATP binding"/>
    <property type="evidence" value="ECO:0007669"/>
    <property type="project" value="UniProtKB-KW"/>
</dbReference>
<keyword evidence="4" id="KW-0067">ATP-binding</keyword>
<evidence type="ECO:0000256" key="3">
    <source>
        <dbReference type="ARBA" id="ARBA00022806"/>
    </source>
</evidence>
<dbReference type="Proteomes" id="UP000769766">
    <property type="component" value="Unassembled WGS sequence"/>
</dbReference>
<feature type="domain" description="UvrD-like helicase C-terminal" evidence="5">
    <location>
        <begin position="28"/>
        <end position="88"/>
    </location>
</feature>
<gene>
    <name evidence="6" type="ORF">HYY20_04500</name>
</gene>
<dbReference type="AlphaFoldDB" id="A0A932CN48"/>
<evidence type="ECO:0000313" key="6">
    <source>
        <dbReference type="EMBL" id="MBI2876121.1"/>
    </source>
</evidence>
<proteinExistence type="predicted"/>
<sequence>MTAKENWIKVAIASDFLTAFSRIPRTQQAKVLEFDRVIIAGVNAEIVPYEGVESESSDPVVRRESEVHERALLYVSATRAKKEVVVTSFGKASQLLSQVSQQ</sequence>
<evidence type="ECO:0000256" key="1">
    <source>
        <dbReference type="ARBA" id="ARBA00022741"/>
    </source>
</evidence>
<dbReference type="InterPro" id="IPR014017">
    <property type="entry name" value="DNA_helicase_UvrD-like_C"/>
</dbReference>
<keyword evidence="2" id="KW-0378">Hydrolase</keyword>
<evidence type="ECO:0000256" key="2">
    <source>
        <dbReference type="ARBA" id="ARBA00022801"/>
    </source>
</evidence>
<accession>A0A932CN48</accession>
<evidence type="ECO:0000259" key="5">
    <source>
        <dbReference type="Pfam" id="PF13361"/>
    </source>
</evidence>
<keyword evidence="3" id="KW-0347">Helicase</keyword>
<dbReference type="Gene3D" id="3.40.50.300">
    <property type="entry name" value="P-loop containing nucleotide triphosphate hydrolases"/>
    <property type="match status" value="1"/>
</dbReference>
<dbReference type="Pfam" id="PF13361">
    <property type="entry name" value="UvrD_C"/>
    <property type="match status" value="1"/>
</dbReference>
<dbReference type="InterPro" id="IPR027417">
    <property type="entry name" value="P-loop_NTPase"/>
</dbReference>
<name>A0A932CN48_UNCTE</name>
<keyword evidence="1" id="KW-0547">Nucleotide-binding</keyword>
<dbReference type="EMBL" id="JACPRF010000139">
    <property type="protein sequence ID" value="MBI2876121.1"/>
    <property type="molecule type" value="Genomic_DNA"/>
</dbReference>
<protein>
    <recommendedName>
        <fullName evidence="5">UvrD-like helicase C-terminal domain-containing protein</fullName>
    </recommendedName>
</protein>
<reference evidence="6" key="1">
    <citation type="submission" date="2020-07" db="EMBL/GenBank/DDBJ databases">
        <title>Huge and variable diversity of episymbiotic CPR bacteria and DPANN archaea in groundwater ecosystems.</title>
        <authorList>
            <person name="He C.Y."/>
            <person name="Keren R."/>
            <person name="Whittaker M."/>
            <person name="Farag I.F."/>
            <person name="Doudna J."/>
            <person name="Cate J.H.D."/>
            <person name="Banfield J.F."/>
        </authorList>
    </citation>
    <scope>NUCLEOTIDE SEQUENCE</scope>
    <source>
        <strain evidence="6">NC_groundwater_672_Ag_B-0.1um_62_36</strain>
    </source>
</reference>